<comment type="caution">
    <text evidence="1">The sequence shown here is derived from an EMBL/GenBank/DDBJ whole genome shotgun (WGS) entry which is preliminary data.</text>
</comment>
<accession>A0A8J2LC98</accession>
<evidence type="ECO:0000313" key="2">
    <source>
        <dbReference type="Proteomes" id="UP000708208"/>
    </source>
</evidence>
<evidence type="ECO:0000313" key="1">
    <source>
        <dbReference type="EMBL" id="CAG7829564.1"/>
    </source>
</evidence>
<dbReference type="Proteomes" id="UP000708208">
    <property type="component" value="Unassembled WGS sequence"/>
</dbReference>
<keyword evidence="2" id="KW-1185">Reference proteome</keyword>
<reference evidence="1" key="1">
    <citation type="submission" date="2021-06" db="EMBL/GenBank/DDBJ databases">
        <authorList>
            <person name="Hodson N. C."/>
            <person name="Mongue J. A."/>
            <person name="Jaron S. K."/>
        </authorList>
    </citation>
    <scope>NUCLEOTIDE SEQUENCE</scope>
</reference>
<sequence length="24" mass="2816">MLLSSYKKTAQKLSKLFLDQMTKI</sequence>
<dbReference type="AlphaFoldDB" id="A0A8J2LC98"/>
<proteinExistence type="predicted"/>
<organism evidence="1 2">
    <name type="scientific">Allacma fusca</name>
    <dbReference type="NCBI Taxonomy" id="39272"/>
    <lineage>
        <taxon>Eukaryota</taxon>
        <taxon>Metazoa</taxon>
        <taxon>Ecdysozoa</taxon>
        <taxon>Arthropoda</taxon>
        <taxon>Hexapoda</taxon>
        <taxon>Collembola</taxon>
        <taxon>Symphypleona</taxon>
        <taxon>Sminthuridae</taxon>
        <taxon>Allacma</taxon>
    </lineage>
</organism>
<dbReference type="EMBL" id="CAJVCH010552046">
    <property type="protein sequence ID" value="CAG7829564.1"/>
    <property type="molecule type" value="Genomic_DNA"/>
</dbReference>
<gene>
    <name evidence="1" type="ORF">AFUS01_LOCUS39423</name>
</gene>
<name>A0A8J2LC98_9HEXA</name>
<feature type="non-terminal residue" evidence="1">
    <location>
        <position position="1"/>
    </location>
</feature>
<protein>
    <submittedName>
        <fullName evidence="1">Uncharacterized protein</fullName>
    </submittedName>
</protein>